<dbReference type="GO" id="GO:0008270">
    <property type="term" value="F:zinc ion binding"/>
    <property type="evidence" value="ECO:0007669"/>
    <property type="project" value="UniProtKB-UniRule"/>
</dbReference>
<dbReference type="AlphaFoldDB" id="A0A7U3YM44"/>
<dbReference type="InterPro" id="IPR000688">
    <property type="entry name" value="HypA/HybF"/>
</dbReference>
<gene>
    <name evidence="4" type="primary">hypA</name>
    <name evidence="5" type="ordered locus">Despr_1750</name>
</gene>
<dbReference type="PANTHER" id="PTHR34535">
    <property type="entry name" value="HYDROGENASE MATURATION FACTOR HYPA"/>
    <property type="match status" value="1"/>
</dbReference>
<proteinExistence type="inferred from homology"/>
<keyword evidence="1 4" id="KW-0533">Nickel</keyword>
<evidence type="ECO:0000256" key="3">
    <source>
        <dbReference type="ARBA" id="ARBA00022833"/>
    </source>
</evidence>
<comment type="similarity">
    <text evidence="4">Belongs to the HypA/HybF family.</text>
</comment>
<comment type="function">
    <text evidence="4">Involved in the maturation of [NiFe] hydrogenases. Required for nickel insertion into the metal center of the hydrogenase.</text>
</comment>
<feature type="binding site" evidence="4">
    <location>
        <position position="2"/>
    </location>
    <ligand>
        <name>Ni(2+)</name>
        <dbReference type="ChEBI" id="CHEBI:49786"/>
    </ligand>
</feature>
<evidence type="ECO:0000313" key="6">
    <source>
        <dbReference type="Proteomes" id="UP000006365"/>
    </source>
</evidence>
<evidence type="ECO:0000256" key="1">
    <source>
        <dbReference type="ARBA" id="ARBA00022596"/>
    </source>
</evidence>
<keyword evidence="6" id="KW-1185">Reference proteome</keyword>
<sequence>MHELSLAQSLLGQLLDLAREHGAQRITRVSVTIGPFSGIVRDSFEFGFNTLKLSQELTREAHLAVETPDPVYQCLDCGKVSVIPFALPGDRLESLLSSHYPKKCPWCCLSRLSPKGGTELILNQVEME</sequence>
<feature type="binding site" evidence="4">
    <location>
        <position position="77"/>
    </location>
    <ligand>
        <name>Zn(2+)</name>
        <dbReference type="ChEBI" id="CHEBI:29105"/>
    </ligand>
</feature>
<dbReference type="PANTHER" id="PTHR34535:SF3">
    <property type="entry name" value="HYDROGENASE MATURATION FACTOR HYPA"/>
    <property type="match status" value="1"/>
</dbReference>
<keyword evidence="2 4" id="KW-0479">Metal-binding</keyword>
<dbReference type="KEGG" id="dpr:Despr_1750"/>
<evidence type="ECO:0000256" key="4">
    <source>
        <dbReference type="HAMAP-Rule" id="MF_00213"/>
    </source>
</evidence>
<name>A0A7U3YM44_DESPD</name>
<feature type="binding site" evidence="4">
    <location>
        <position position="107"/>
    </location>
    <ligand>
        <name>Zn(2+)</name>
        <dbReference type="ChEBI" id="CHEBI:29105"/>
    </ligand>
</feature>
<keyword evidence="3 4" id="KW-0862">Zinc</keyword>
<dbReference type="RefSeq" id="WP_015724441.1">
    <property type="nucleotide sequence ID" value="NC_014972.1"/>
</dbReference>
<organism evidence="5 6">
    <name type="scientific">Desulfobulbus propionicus (strain ATCC 33891 / DSM 2032 / VKM B-1956 / 1pr3)</name>
    <dbReference type="NCBI Taxonomy" id="577650"/>
    <lineage>
        <taxon>Bacteria</taxon>
        <taxon>Pseudomonadati</taxon>
        <taxon>Thermodesulfobacteriota</taxon>
        <taxon>Desulfobulbia</taxon>
        <taxon>Desulfobulbales</taxon>
        <taxon>Desulfobulbaceae</taxon>
        <taxon>Desulfobulbus</taxon>
    </lineage>
</organism>
<reference evidence="5 6" key="1">
    <citation type="journal article" date="2011" name="Stand. Genomic Sci.">
        <title>Complete genome sequence of Desulfobulbus propionicus type strain (1pr3).</title>
        <authorList>
            <person name="Pagani I."/>
            <person name="Lapidus A."/>
            <person name="Nolan M."/>
            <person name="Lucas S."/>
            <person name="Hammon N."/>
            <person name="Deshpande S."/>
            <person name="Cheng J.F."/>
            <person name="Chertkov O."/>
            <person name="Davenport K."/>
            <person name="Tapia R."/>
            <person name="Han C."/>
            <person name="Goodwin L."/>
            <person name="Pitluck S."/>
            <person name="Liolios K."/>
            <person name="Mavromatis K."/>
            <person name="Ivanova N."/>
            <person name="Mikhailova N."/>
            <person name="Pati A."/>
            <person name="Chen A."/>
            <person name="Palaniappan K."/>
            <person name="Land M."/>
            <person name="Hauser L."/>
            <person name="Chang Y.J."/>
            <person name="Jeffries C.D."/>
            <person name="Detter J.C."/>
            <person name="Brambilla E."/>
            <person name="Kannan K.P."/>
            <person name="Djao O.D."/>
            <person name="Rohde M."/>
            <person name="Pukall R."/>
            <person name="Spring S."/>
            <person name="Goker M."/>
            <person name="Sikorski J."/>
            <person name="Woyke T."/>
            <person name="Bristow J."/>
            <person name="Eisen J.A."/>
            <person name="Markowitz V."/>
            <person name="Hugenholtz P."/>
            <person name="Kyrpides N.C."/>
            <person name="Klenk H.P."/>
        </authorList>
    </citation>
    <scope>NUCLEOTIDE SEQUENCE [LARGE SCALE GENOMIC DNA]</scope>
    <source>
        <strain evidence="6">ATCC 33891 / DSM 2032 / 1pr3</strain>
    </source>
</reference>
<dbReference type="GO" id="GO:0016151">
    <property type="term" value="F:nickel cation binding"/>
    <property type="evidence" value="ECO:0007669"/>
    <property type="project" value="UniProtKB-UniRule"/>
</dbReference>
<dbReference type="HAMAP" id="MF_00213">
    <property type="entry name" value="HypA_HybF"/>
    <property type="match status" value="1"/>
</dbReference>
<dbReference type="Proteomes" id="UP000006365">
    <property type="component" value="Chromosome"/>
</dbReference>
<dbReference type="GO" id="GO:0051604">
    <property type="term" value="P:protein maturation"/>
    <property type="evidence" value="ECO:0007669"/>
    <property type="project" value="InterPro"/>
</dbReference>
<accession>A0A7U3YM44</accession>
<dbReference type="EMBL" id="CP002364">
    <property type="protein sequence ID" value="ADW17900.1"/>
    <property type="molecule type" value="Genomic_DNA"/>
</dbReference>
<dbReference type="Pfam" id="PF01155">
    <property type="entry name" value="HypA"/>
    <property type="match status" value="1"/>
</dbReference>
<protein>
    <recommendedName>
        <fullName evidence="4">Hydrogenase maturation factor HypA</fullName>
    </recommendedName>
</protein>
<feature type="binding site" evidence="4">
    <location>
        <position position="104"/>
    </location>
    <ligand>
        <name>Zn(2+)</name>
        <dbReference type="ChEBI" id="CHEBI:29105"/>
    </ligand>
</feature>
<feature type="binding site" evidence="4">
    <location>
        <position position="74"/>
    </location>
    <ligand>
        <name>Zn(2+)</name>
        <dbReference type="ChEBI" id="CHEBI:29105"/>
    </ligand>
</feature>
<dbReference type="Gene3D" id="3.30.2320.80">
    <property type="match status" value="1"/>
</dbReference>
<evidence type="ECO:0000256" key="2">
    <source>
        <dbReference type="ARBA" id="ARBA00022723"/>
    </source>
</evidence>
<dbReference type="PIRSF" id="PIRSF004761">
    <property type="entry name" value="Hydrgn_mat_HypA"/>
    <property type="match status" value="1"/>
</dbReference>
<evidence type="ECO:0000313" key="5">
    <source>
        <dbReference type="EMBL" id="ADW17900.1"/>
    </source>
</evidence>